<sequence length="160" mass="19104">MKIRNNIFLFWLCILTAAGISQIASCKINKIKWNESNWDIEKVSYEEDGRNADSHIGLERHSPRRVILQFWQEFDDTLVVLNNKKEISRFFMQSDTNTNDTFTVTNVSLIIKRNTRITVKLINKKKIVHFVVDDRASVITIQHFNSIWYLRYRHHPFDYK</sequence>
<keyword evidence="2" id="KW-1185">Reference proteome</keyword>
<dbReference type="RefSeq" id="WP_100342285.1">
    <property type="nucleotide sequence ID" value="NZ_PGFJ01000002.1"/>
</dbReference>
<protein>
    <submittedName>
        <fullName evidence="1">Uncharacterized protein</fullName>
    </submittedName>
</protein>
<dbReference type="AlphaFoldDB" id="A0A2H9VNU4"/>
<evidence type="ECO:0000313" key="1">
    <source>
        <dbReference type="EMBL" id="PJJ79982.1"/>
    </source>
</evidence>
<dbReference type="EMBL" id="PGFJ01000002">
    <property type="protein sequence ID" value="PJJ79982.1"/>
    <property type="molecule type" value="Genomic_DNA"/>
</dbReference>
<reference evidence="1 2" key="1">
    <citation type="submission" date="2017-11" db="EMBL/GenBank/DDBJ databases">
        <title>Genomic Encyclopedia of Archaeal and Bacterial Type Strains, Phase II (KMG-II): From Individual Species to Whole Genera.</title>
        <authorList>
            <person name="Goeker M."/>
        </authorList>
    </citation>
    <scope>NUCLEOTIDE SEQUENCE [LARGE SCALE GENOMIC DNA]</scope>
    <source>
        <strain evidence="1 2">DSM 28175</strain>
    </source>
</reference>
<dbReference type="Proteomes" id="UP000242687">
    <property type="component" value="Unassembled WGS sequence"/>
</dbReference>
<proteinExistence type="predicted"/>
<gene>
    <name evidence="1" type="ORF">CLV57_3124</name>
</gene>
<comment type="caution">
    <text evidence="1">The sequence shown here is derived from an EMBL/GenBank/DDBJ whole genome shotgun (WGS) entry which is preliminary data.</text>
</comment>
<name>A0A2H9VNU4_9SPHI</name>
<evidence type="ECO:0000313" key="2">
    <source>
        <dbReference type="Proteomes" id="UP000242687"/>
    </source>
</evidence>
<accession>A0A2H9VNU4</accession>
<organism evidence="1 2">
    <name type="scientific">Mucilaginibacter auburnensis</name>
    <dbReference type="NCBI Taxonomy" id="1457233"/>
    <lineage>
        <taxon>Bacteria</taxon>
        <taxon>Pseudomonadati</taxon>
        <taxon>Bacteroidota</taxon>
        <taxon>Sphingobacteriia</taxon>
        <taxon>Sphingobacteriales</taxon>
        <taxon>Sphingobacteriaceae</taxon>
        <taxon>Mucilaginibacter</taxon>
    </lineage>
</organism>